<evidence type="ECO:0000313" key="2">
    <source>
        <dbReference type="EMBL" id="HIS30008.1"/>
    </source>
</evidence>
<dbReference type="Proteomes" id="UP000823935">
    <property type="component" value="Unassembled WGS sequence"/>
</dbReference>
<reference evidence="2" key="2">
    <citation type="journal article" date="2021" name="PeerJ">
        <title>Extensive microbial diversity within the chicken gut microbiome revealed by metagenomics and culture.</title>
        <authorList>
            <person name="Gilroy R."/>
            <person name="Ravi A."/>
            <person name="Getino M."/>
            <person name="Pursley I."/>
            <person name="Horton D.L."/>
            <person name="Alikhan N.F."/>
            <person name="Baker D."/>
            <person name="Gharbi K."/>
            <person name="Hall N."/>
            <person name="Watson M."/>
            <person name="Adriaenssens E.M."/>
            <person name="Foster-Nyarko E."/>
            <person name="Jarju S."/>
            <person name="Secka A."/>
            <person name="Antonio M."/>
            <person name="Oren A."/>
            <person name="Chaudhuri R.R."/>
            <person name="La Ragione R."/>
            <person name="Hildebrand F."/>
            <person name="Pallen M.J."/>
        </authorList>
    </citation>
    <scope>NUCLEOTIDE SEQUENCE</scope>
    <source>
        <strain evidence="2">CHK190-19873</strain>
    </source>
</reference>
<dbReference type="EMBL" id="DVIQ01000003">
    <property type="protein sequence ID" value="HIS30008.1"/>
    <property type="molecule type" value="Genomic_DNA"/>
</dbReference>
<dbReference type="AlphaFoldDB" id="A0A9D1EQ77"/>
<proteinExistence type="predicted"/>
<evidence type="ECO:0000313" key="3">
    <source>
        <dbReference type="Proteomes" id="UP000823935"/>
    </source>
</evidence>
<sequence length="110" mass="12441">MNRFVKSSRGFARIRTIILSLAAAVLLLAAFYFGLSSISQVSIQEQEDSLRSAVTRSAAHFYAITGRYPESLDELTDSYPLYYDRSRFFISYQPIGENIMPEIFVAARGE</sequence>
<comment type="caution">
    <text evidence="2">The sequence shown here is derived from an EMBL/GenBank/DDBJ whole genome shotgun (WGS) entry which is preliminary data.</text>
</comment>
<keyword evidence="1" id="KW-1133">Transmembrane helix</keyword>
<gene>
    <name evidence="2" type="ORF">IAB44_00425</name>
</gene>
<accession>A0A9D1EQ77</accession>
<keyword evidence="1" id="KW-0472">Membrane</keyword>
<name>A0A9D1EQ77_9FIRM</name>
<reference evidence="2" key="1">
    <citation type="submission" date="2020-10" db="EMBL/GenBank/DDBJ databases">
        <authorList>
            <person name="Gilroy R."/>
        </authorList>
    </citation>
    <scope>NUCLEOTIDE SEQUENCE</scope>
    <source>
        <strain evidence="2">CHK190-19873</strain>
    </source>
</reference>
<protein>
    <submittedName>
        <fullName evidence="2">Uncharacterized protein</fullName>
    </submittedName>
</protein>
<organism evidence="2 3">
    <name type="scientific">Candidatus Limivivens intestinipullorum</name>
    <dbReference type="NCBI Taxonomy" id="2840858"/>
    <lineage>
        <taxon>Bacteria</taxon>
        <taxon>Bacillati</taxon>
        <taxon>Bacillota</taxon>
        <taxon>Clostridia</taxon>
        <taxon>Lachnospirales</taxon>
        <taxon>Lachnospiraceae</taxon>
        <taxon>Lachnospiraceae incertae sedis</taxon>
        <taxon>Candidatus Limivivens</taxon>
    </lineage>
</organism>
<keyword evidence="1" id="KW-0812">Transmembrane</keyword>
<evidence type="ECO:0000256" key="1">
    <source>
        <dbReference type="SAM" id="Phobius"/>
    </source>
</evidence>
<feature type="transmembrane region" description="Helical" evidence="1">
    <location>
        <begin position="12"/>
        <end position="35"/>
    </location>
</feature>